<dbReference type="InterPro" id="IPR000914">
    <property type="entry name" value="SBP_5_dom"/>
</dbReference>
<dbReference type="InterPro" id="IPR030678">
    <property type="entry name" value="Peptide/Ni-bd"/>
</dbReference>
<evidence type="ECO:0000256" key="1">
    <source>
        <dbReference type="ARBA" id="ARBA00004418"/>
    </source>
</evidence>
<evidence type="ECO:0000256" key="2">
    <source>
        <dbReference type="ARBA" id="ARBA00005695"/>
    </source>
</evidence>
<evidence type="ECO:0000313" key="6">
    <source>
        <dbReference type="Proteomes" id="UP000274097"/>
    </source>
</evidence>
<reference evidence="4 7" key="1">
    <citation type="submission" date="2018-09" db="EMBL/GenBank/DDBJ databases">
        <title>Roseomonas sp. nov., isolated from feces of Tibetan antelopes in the Qinghai-Tibet plateau, China.</title>
        <authorList>
            <person name="Tian Z."/>
        </authorList>
    </citation>
    <scope>NUCLEOTIDE SEQUENCE [LARGE SCALE GENOMIC DNA]</scope>
    <source>
        <strain evidence="5 6">Z23</strain>
        <strain evidence="4 7">Z24</strain>
    </source>
</reference>
<dbReference type="PIRSF" id="PIRSF002741">
    <property type="entry name" value="MppA"/>
    <property type="match status" value="1"/>
</dbReference>
<dbReference type="PANTHER" id="PTHR30290">
    <property type="entry name" value="PERIPLASMIC BINDING COMPONENT OF ABC TRANSPORTER"/>
    <property type="match status" value="1"/>
</dbReference>
<dbReference type="GO" id="GO:0043190">
    <property type="term" value="C:ATP-binding cassette (ABC) transporter complex"/>
    <property type="evidence" value="ECO:0007669"/>
    <property type="project" value="InterPro"/>
</dbReference>
<organism evidence="4 7">
    <name type="scientific">Teichococcus wenyumeiae</name>
    <dbReference type="NCBI Taxonomy" id="2478470"/>
    <lineage>
        <taxon>Bacteria</taxon>
        <taxon>Pseudomonadati</taxon>
        <taxon>Pseudomonadota</taxon>
        <taxon>Alphaproteobacteria</taxon>
        <taxon>Acetobacterales</taxon>
        <taxon>Roseomonadaceae</taxon>
        <taxon>Roseomonas</taxon>
    </lineage>
</organism>
<dbReference type="PANTHER" id="PTHR30290:SF34">
    <property type="entry name" value="ABC TRANSPORTER, PERIPLASMIC OLIGO-PEPTIDE BINDING PROTEIN, PUTATIVE-RELATED"/>
    <property type="match status" value="1"/>
</dbReference>
<proteinExistence type="inferred from homology"/>
<evidence type="ECO:0000313" key="5">
    <source>
        <dbReference type="EMBL" id="RMI26663.1"/>
    </source>
</evidence>
<evidence type="ECO:0000313" key="4">
    <source>
        <dbReference type="EMBL" id="RKK02693.1"/>
    </source>
</evidence>
<feature type="domain" description="Solute-binding protein family 5" evidence="3">
    <location>
        <begin position="78"/>
        <end position="442"/>
    </location>
</feature>
<dbReference type="InterPro" id="IPR039424">
    <property type="entry name" value="SBP_5"/>
</dbReference>
<comment type="similarity">
    <text evidence="2">Belongs to the bacterial solute-binding protein 5 family.</text>
</comment>
<evidence type="ECO:0000313" key="7">
    <source>
        <dbReference type="Proteomes" id="UP000278036"/>
    </source>
</evidence>
<gene>
    <name evidence="4" type="ORF">D6Z83_18455</name>
    <name evidence="5" type="ORF">EBE87_05210</name>
</gene>
<dbReference type="GO" id="GO:1904680">
    <property type="term" value="F:peptide transmembrane transporter activity"/>
    <property type="evidence" value="ECO:0007669"/>
    <property type="project" value="TreeGrafter"/>
</dbReference>
<dbReference type="OrthoDB" id="9803988at2"/>
<comment type="caution">
    <text evidence="4">The sequence shown here is derived from an EMBL/GenBank/DDBJ whole genome shotgun (WGS) entry which is preliminary data.</text>
</comment>
<comment type="subcellular location">
    <subcellularLocation>
        <location evidence="1">Periplasm</location>
    </subcellularLocation>
</comment>
<dbReference type="GO" id="GO:0015833">
    <property type="term" value="P:peptide transport"/>
    <property type="evidence" value="ECO:0007669"/>
    <property type="project" value="TreeGrafter"/>
</dbReference>
<dbReference type="Pfam" id="PF00496">
    <property type="entry name" value="SBP_bac_5"/>
    <property type="match status" value="1"/>
</dbReference>
<dbReference type="GO" id="GO:0030288">
    <property type="term" value="C:outer membrane-bounded periplasmic space"/>
    <property type="evidence" value="ECO:0007669"/>
    <property type="project" value="UniProtKB-ARBA"/>
</dbReference>
<evidence type="ECO:0000259" key="3">
    <source>
        <dbReference type="Pfam" id="PF00496"/>
    </source>
</evidence>
<dbReference type="Gene3D" id="3.40.190.10">
    <property type="entry name" value="Periplasmic binding protein-like II"/>
    <property type="match status" value="1"/>
</dbReference>
<dbReference type="SUPFAM" id="SSF53850">
    <property type="entry name" value="Periplasmic binding protein-like II"/>
    <property type="match status" value="1"/>
</dbReference>
<dbReference type="Gene3D" id="3.10.105.10">
    <property type="entry name" value="Dipeptide-binding Protein, Domain 3"/>
    <property type="match status" value="1"/>
</dbReference>
<dbReference type="CDD" id="cd08512">
    <property type="entry name" value="PBP2_NikA_DppA_OppA_like_7"/>
    <property type="match status" value="1"/>
</dbReference>
<dbReference type="EMBL" id="RFLX01000002">
    <property type="protein sequence ID" value="RMI26663.1"/>
    <property type="molecule type" value="Genomic_DNA"/>
</dbReference>
<protein>
    <submittedName>
        <fullName evidence="4">ABC transporter substrate-binding protein</fullName>
    </submittedName>
</protein>
<dbReference type="Gene3D" id="3.90.76.10">
    <property type="entry name" value="Dipeptide-binding Protein, Domain 1"/>
    <property type="match status" value="1"/>
</dbReference>
<dbReference type="Proteomes" id="UP000274097">
    <property type="component" value="Unassembled WGS sequence"/>
</dbReference>
<dbReference type="InParanoid" id="A0A3A9JDC8"/>
<dbReference type="AlphaFoldDB" id="A0A3A9JDC8"/>
<dbReference type="RefSeq" id="WP_120639728.1">
    <property type="nucleotide sequence ID" value="NZ_RAQU01000133.1"/>
</dbReference>
<dbReference type="FunCoup" id="A0A3A9JDC8">
    <property type="interactions" value="145"/>
</dbReference>
<dbReference type="EMBL" id="RAQU01000133">
    <property type="protein sequence ID" value="RKK02693.1"/>
    <property type="molecule type" value="Genomic_DNA"/>
</dbReference>
<dbReference type="Proteomes" id="UP000278036">
    <property type="component" value="Unassembled WGS sequence"/>
</dbReference>
<keyword evidence="6" id="KW-1185">Reference proteome</keyword>
<accession>A0A3A9JDC8</accession>
<name>A0A3A9JDC8_9PROT</name>
<sequence>MNRRAFLAAASAASVFSYDALSRAFAETPKTILVVAQQLDNVTSLDPQESFETVAAEIAANMYQKLLRPNPDKPDVLEGDLAESWTVSDDGKLITFRLKRDAVFASGNPVTAEDAAFSLQRAVKLNKAPAFIINQFGFTRDNVEERIRAADAHTLTVALDGKASPGFVLYCLSANVGSIVDKKAVLEHASGDDLGNTWLKQNSAGSGSWLLRSWKASESAILEASPAQAKRGPIRRVMLRHITDPSAQLLLLRNGDVDIARNLTTEQLRNLQNDAGFTLIRKAATTQMLIQLNTVHPALAKPQVRQAIKWAIDYQAIQQNIASLTHTVQQSFLPVGLPAAVADKPFQKDVAKAKALLAEAGLPDGFELVMDHYSAQPYPDIAQALQADFAAIGIRLRLMPGENRQVLTKTRARQHEAALTSWGVDYFDPNSNAEAFCVNTDNSPDARNRTLAWRNSWQDADLTARAQAALQEADTAKRLAMYEAMQRDSMERAPFVFMLQAVNTAACREDVTGVRLGTLADANSYDFVRKG</sequence>